<protein>
    <submittedName>
        <fullName evidence="3">DUF881 domain-containing protein</fullName>
    </submittedName>
</protein>
<sequence length="231" mass="23830">MVMIGGGMLFAASAETANGTDLRSGRQLQLQQLINSRNATVTSQEATARELRRQIQQSTATRAHTDGRIAAAQSQSGGLEQPAGLTALAGPGLTVSLNDAPHTADGQLPPGATVNDVVVHQQDVQAVVNALWAGGAEAVSVMGQRLISTGAVRCVGNVLLLYGRTYSPPFVISAIGPPESMRAALNSAPAVLAFTQAARDFGLGYRVTSQTDLKVPGYIGQVSLPLTGGTK</sequence>
<dbReference type="EMBL" id="BAAANY010000009">
    <property type="protein sequence ID" value="GAA1677545.1"/>
    <property type="molecule type" value="Genomic_DNA"/>
</dbReference>
<comment type="similarity">
    <text evidence="1">Belongs to the UPF0749 family.</text>
</comment>
<evidence type="ECO:0000256" key="1">
    <source>
        <dbReference type="ARBA" id="ARBA00009108"/>
    </source>
</evidence>
<name>A0ABP4SUJ8_9ACTN</name>
<proteinExistence type="inferred from homology"/>
<comment type="caution">
    <text evidence="3">The sequence shown here is derived from an EMBL/GenBank/DDBJ whole genome shotgun (WGS) entry which is preliminary data.</text>
</comment>
<dbReference type="Proteomes" id="UP001500618">
    <property type="component" value="Unassembled WGS sequence"/>
</dbReference>
<keyword evidence="4" id="KW-1185">Reference proteome</keyword>
<dbReference type="Pfam" id="PF05949">
    <property type="entry name" value="DUF881"/>
    <property type="match status" value="1"/>
</dbReference>
<dbReference type="InterPro" id="IPR010273">
    <property type="entry name" value="DUF881"/>
</dbReference>
<organism evidence="3 4">
    <name type="scientific">Fodinicola feengrottensis</name>
    <dbReference type="NCBI Taxonomy" id="435914"/>
    <lineage>
        <taxon>Bacteria</taxon>
        <taxon>Bacillati</taxon>
        <taxon>Actinomycetota</taxon>
        <taxon>Actinomycetes</taxon>
        <taxon>Mycobacteriales</taxon>
        <taxon>Fodinicola</taxon>
    </lineage>
</organism>
<dbReference type="Gene3D" id="3.30.70.1880">
    <property type="entry name" value="Protein of unknown function DUF881"/>
    <property type="match status" value="1"/>
</dbReference>
<dbReference type="PANTHER" id="PTHR37313:SF4">
    <property type="entry name" value="CONSERVED MEMBRANE PROTEIN-RELATED"/>
    <property type="match status" value="1"/>
</dbReference>
<evidence type="ECO:0000256" key="2">
    <source>
        <dbReference type="SAM" id="MobiDB-lite"/>
    </source>
</evidence>
<evidence type="ECO:0000313" key="3">
    <source>
        <dbReference type="EMBL" id="GAA1677545.1"/>
    </source>
</evidence>
<accession>A0ABP4SUJ8</accession>
<evidence type="ECO:0000313" key="4">
    <source>
        <dbReference type="Proteomes" id="UP001500618"/>
    </source>
</evidence>
<gene>
    <name evidence="3" type="ORF">GCM10009765_28550</name>
</gene>
<feature type="region of interest" description="Disordered" evidence="2">
    <location>
        <begin position="57"/>
        <end position="83"/>
    </location>
</feature>
<reference evidence="4" key="1">
    <citation type="journal article" date="2019" name="Int. J. Syst. Evol. Microbiol.">
        <title>The Global Catalogue of Microorganisms (GCM) 10K type strain sequencing project: providing services to taxonomists for standard genome sequencing and annotation.</title>
        <authorList>
            <consortium name="The Broad Institute Genomics Platform"/>
            <consortium name="The Broad Institute Genome Sequencing Center for Infectious Disease"/>
            <person name="Wu L."/>
            <person name="Ma J."/>
        </authorList>
    </citation>
    <scope>NUCLEOTIDE SEQUENCE [LARGE SCALE GENOMIC DNA]</scope>
    <source>
        <strain evidence="4">JCM 14718</strain>
    </source>
</reference>
<dbReference type="PANTHER" id="PTHR37313">
    <property type="entry name" value="UPF0749 PROTEIN RV1825"/>
    <property type="match status" value="1"/>
</dbReference>